<feature type="chain" id="PRO_5001926278" evidence="2">
    <location>
        <begin position="29"/>
        <end position="346"/>
    </location>
</feature>
<evidence type="ECO:0000313" key="4">
    <source>
        <dbReference type="Proteomes" id="UP000029553"/>
    </source>
</evidence>
<feature type="compositionally biased region" description="Pro residues" evidence="1">
    <location>
        <begin position="62"/>
        <end position="82"/>
    </location>
</feature>
<dbReference type="InterPro" id="IPR014111">
    <property type="entry name" value="T4SS_TraF-like"/>
</dbReference>
<evidence type="ECO:0000256" key="2">
    <source>
        <dbReference type="SAM" id="SignalP"/>
    </source>
</evidence>
<feature type="region of interest" description="Disordered" evidence="1">
    <location>
        <begin position="52"/>
        <end position="85"/>
    </location>
</feature>
<keyword evidence="2" id="KW-0732">Signal</keyword>
<dbReference type="Proteomes" id="UP000029553">
    <property type="component" value="Unassembled WGS sequence"/>
</dbReference>
<dbReference type="NCBIfam" id="TIGR02740">
    <property type="entry name" value="TraF-like"/>
    <property type="match status" value="1"/>
</dbReference>
<dbReference type="RefSeq" id="WP_034367747.1">
    <property type="nucleotide sequence ID" value="NZ_AWOR01000037.1"/>
</dbReference>
<evidence type="ECO:0000313" key="3">
    <source>
        <dbReference type="EMBL" id="KGH30912.1"/>
    </source>
</evidence>
<protein>
    <submittedName>
        <fullName evidence="3">Conjugal transfer protein TraF</fullName>
    </submittedName>
</protein>
<feature type="signal peptide" evidence="2">
    <location>
        <begin position="1"/>
        <end position="28"/>
    </location>
</feature>
<accession>A0A096HPL0</accession>
<gene>
    <name evidence="3" type="ORF">P353_08600</name>
</gene>
<proteinExistence type="predicted"/>
<reference evidence="3 4" key="1">
    <citation type="submission" date="2013-09" db="EMBL/GenBank/DDBJ databases">
        <title>High correlation between genotypes and phenotypes of environmental bacteria Comamonas testosteroni strains.</title>
        <authorList>
            <person name="Liu L."/>
            <person name="Zhu W."/>
            <person name="Xia X."/>
            <person name="Xu B."/>
            <person name="Luo M."/>
            <person name="Wang G."/>
        </authorList>
    </citation>
    <scope>NUCLEOTIDE SEQUENCE [LARGE SCALE GENOMIC DNA]</scope>
    <source>
        <strain evidence="3 4">JL40</strain>
    </source>
</reference>
<comment type="caution">
    <text evidence="3">The sequence shown here is derived from an EMBL/GenBank/DDBJ whole genome shotgun (WGS) entry which is preliminary data.</text>
</comment>
<sequence>MKTTAFQRSCILIALANAICMGVGQAYAQQIEETPVRFYDRKSEGWFWYAPEPEDEEEEPPKPPPKPQAAPTQSPPAKPASVPPALEKGPAPFSAAWVRENLPKYKDAAWDNPTVENVRAFMYLQRFAIDRSEQFSNATEMAVLGDPYLDEISRRPAATFASQKLDVEAGKEKSALIDSIAQRAGIFFFFKDDEYSNLQASIVKMLEAQGFTIVPISVTGRPLKDNIFPNFKTDSGHAKTLNIVNFPATFLVSPSGKFEPIGQGALSLPEMKHRIIIAAKRNGWVSEEEYKKTKPIYTTDNNIAEKLDPSIFGKDLERIQQKTNGKSNFVEPSKLMEYIRTRLNTK</sequence>
<name>A0A096HPL0_COMTE</name>
<dbReference type="AlphaFoldDB" id="A0A096HPL0"/>
<dbReference type="InterPro" id="IPR039555">
    <property type="entry name" value="TraF/TrbB"/>
</dbReference>
<organism evidence="3 4">
    <name type="scientific">Comamonas testosteroni</name>
    <name type="common">Pseudomonas testosteroni</name>
    <dbReference type="NCBI Taxonomy" id="285"/>
    <lineage>
        <taxon>Bacteria</taxon>
        <taxon>Pseudomonadati</taxon>
        <taxon>Pseudomonadota</taxon>
        <taxon>Betaproteobacteria</taxon>
        <taxon>Burkholderiales</taxon>
        <taxon>Comamonadaceae</taxon>
        <taxon>Comamonas</taxon>
    </lineage>
</organism>
<evidence type="ECO:0000256" key="1">
    <source>
        <dbReference type="SAM" id="MobiDB-lite"/>
    </source>
</evidence>
<dbReference type="Pfam" id="PF13728">
    <property type="entry name" value="TraF"/>
    <property type="match status" value="1"/>
</dbReference>
<dbReference type="EMBL" id="AWOR01000037">
    <property type="protein sequence ID" value="KGH30912.1"/>
    <property type="molecule type" value="Genomic_DNA"/>
</dbReference>